<dbReference type="Proteomes" id="UP001497644">
    <property type="component" value="Chromosome 10"/>
</dbReference>
<organism evidence="1 2">
    <name type="scientific">Lasius platythorax</name>
    <dbReference type="NCBI Taxonomy" id="488582"/>
    <lineage>
        <taxon>Eukaryota</taxon>
        <taxon>Metazoa</taxon>
        <taxon>Ecdysozoa</taxon>
        <taxon>Arthropoda</taxon>
        <taxon>Hexapoda</taxon>
        <taxon>Insecta</taxon>
        <taxon>Pterygota</taxon>
        <taxon>Neoptera</taxon>
        <taxon>Endopterygota</taxon>
        <taxon>Hymenoptera</taxon>
        <taxon>Apocrita</taxon>
        <taxon>Aculeata</taxon>
        <taxon>Formicoidea</taxon>
        <taxon>Formicidae</taxon>
        <taxon>Formicinae</taxon>
        <taxon>Lasius</taxon>
        <taxon>Lasius</taxon>
    </lineage>
</organism>
<evidence type="ECO:0000313" key="2">
    <source>
        <dbReference type="Proteomes" id="UP001497644"/>
    </source>
</evidence>
<accession>A0AAV2N4U2</accession>
<name>A0AAV2N4U2_9HYME</name>
<dbReference type="EMBL" id="OZ034833">
    <property type="protein sequence ID" value="CAL1674934.1"/>
    <property type="molecule type" value="Genomic_DNA"/>
</dbReference>
<protein>
    <submittedName>
        <fullName evidence="1">Uncharacterized protein</fullName>
    </submittedName>
</protein>
<reference evidence="1" key="1">
    <citation type="submission" date="2024-04" db="EMBL/GenBank/DDBJ databases">
        <authorList>
            <consortium name="Molecular Ecology Group"/>
        </authorList>
    </citation>
    <scope>NUCLEOTIDE SEQUENCE</scope>
</reference>
<gene>
    <name evidence="1" type="ORF">LPLAT_LOCUS1458</name>
</gene>
<dbReference type="AlphaFoldDB" id="A0AAV2N4U2"/>
<evidence type="ECO:0000313" key="1">
    <source>
        <dbReference type="EMBL" id="CAL1674934.1"/>
    </source>
</evidence>
<sequence length="69" mass="7945">MSRLSKILTFRRILPNVVMEVWVWMGDKIMRGRRDVGPYKFYGVSRYPVGHNINPIVLSGLVPRKGTDA</sequence>
<proteinExistence type="predicted"/>
<keyword evidence="2" id="KW-1185">Reference proteome</keyword>